<dbReference type="AlphaFoldDB" id="A0A944DFD3"/>
<evidence type="ECO:0000313" key="2">
    <source>
        <dbReference type="Proteomes" id="UP000692896"/>
    </source>
</evidence>
<dbReference type="EMBL" id="JAGGOB010000010">
    <property type="protein sequence ID" value="MBT2328201.1"/>
    <property type="molecule type" value="Genomic_DNA"/>
</dbReference>
<sequence length="140" mass="15897">MQNTLGEVAGLLMLFVGHVQADEITCPAVTDIHRKIESVEDIYSVEVRDDRQWQSQSLVDVVDPALLQFNGAEYAMDEPDDDEQTPTRATITCRYGEINLTLEYLQVVEPGFSPWEDNRCESPDTEDCKLITADYFNLSF</sequence>
<dbReference type="Proteomes" id="UP000692896">
    <property type="component" value="Unassembled WGS sequence"/>
</dbReference>
<reference evidence="1" key="1">
    <citation type="submission" date="2021-03" db="EMBL/GenBank/DDBJ databases">
        <title>Genomic analysis provides insights into the functional capacity of soil bacteria communities inhabiting an altitudinal gradient in the Atacama Desert.</title>
        <authorList>
            <person name="Gonzalez M."/>
            <person name="Maldonado J."/>
            <person name="Maza F."/>
            <person name="Hodar C."/>
            <person name="Cortes M."/>
            <person name="Palma R."/>
            <person name="Andreani C."/>
            <person name="Gaete A."/>
            <person name="Vasquez-Dean J."/>
            <person name="Acuna V."/>
            <person name="Aguado M."/>
            <person name="Mandakovic D."/>
            <person name="Latorre M."/>
            <person name="Orellana A."/>
            <person name="Gutierrez R."/>
            <person name="Montecino M."/>
            <person name="Allende M."/>
            <person name="Maass A."/>
            <person name="Cambiazo V."/>
        </authorList>
    </citation>
    <scope>NUCLEOTIDE SEQUENCE</scope>
    <source>
        <strain evidence="1">ISL-25</strain>
    </source>
</reference>
<protein>
    <submittedName>
        <fullName evidence="1">DUF3757 domain-containing protein</fullName>
    </submittedName>
</protein>
<evidence type="ECO:0000313" key="1">
    <source>
        <dbReference type="EMBL" id="MBT2328201.1"/>
    </source>
</evidence>
<proteinExistence type="predicted"/>
<gene>
    <name evidence="1" type="ORF">J7E47_05675</name>
</gene>
<name>A0A944DFD3_PSEFL</name>
<dbReference type="RefSeq" id="WP_214912515.1">
    <property type="nucleotide sequence ID" value="NZ_JAGGNX010000013.1"/>
</dbReference>
<comment type="caution">
    <text evidence="1">The sequence shown here is derived from an EMBL/GenBank/DDBJ whole genome shotgun (WGS) entry which is preliminary data.</text>
</comment>
<accession>A0A944DFD3</accession>
<organism evidence="1 2">
    <name type="scientific">Pseudomonas fluorescens</name>
    <dbReference type="NCBI Taxonomy" id="294"/>
    <lineage>
        <taxon>Bacteria</taxon>
        <taxon>Pseudomonadati</taxon>
        <taxon>Pseudomonadota</taxon>
        <taxon>Gammaproteobacteria</taxon>
        <taxon>Pseudomonadales</taxon>
        <taxon>Pseudomonadaceae</taxon>
        <taxon>Pseudomonas</taxon>
    </lineage>
</organism>